<dbReference type="Proteomes" id="UP000382040">
    <property type="component" value="Unassembled WGS sequence"/>
</dbReference>
<dbReference type="AlphaFoldDB" id="A0A5E5BVZ4"/>
<feature type="transmembrane region" description="Helical" evidence="9">
    <location>
        <begin position="500"/>
        <end position="519"/>
    </location>
</feature>
<protein>
    <recommendedName>
        <fullName evidence="9">Apolipoprotein N-acyltransferase</fullName>
        <shortName evidence="9">ALP N-acyltransferase</shortName>
        <ecNumber evidence="9">2.3.1.269</ecNumber>
    </recommendedName>
</protein>
<keyword evidence="7 9" id="KW-0472">Membrane</keyword>
<feature type="domain" description="CN hydrolase" evidence="10">
    <location>
        <begin position="245"/>
        <end position="490"/>
    </location>
</feature>
<comment type="pathway">
    <text evidence="9">Protein modification; lipoprotein biosynthesis (N-acyl transfer).</text>
</comment>
<evidence type="ECO:0000256" key="4">
    <source>
        <dbReference type="ARBA" id="ARBA00022679"/>
    </source>
</evidence>
<dbReference type="HAMAP" id="MF_01148">
    <property type="entry name" value="Lnt"/>
    <property type="match status" value="1"/>
</dbReference>
<keyword evidence="5 9" id="KW-0812">Transmembrane</keyword>
<feature type="transmembrane region" description="Helical" evidence="9">
    <location>
        <begin position="165"/>
        <end position="189"/>
    </location>
</feature>
<dbReference type="Pfam" id="PF00795">
    <property type="entry name" value="CN_hydrolase"/>
    <property type="match status" value="1"/>
</dbReference>
<feature type="transmembrane region" description="Helical" evidence="9">
    <location>
        <begin position="130"/>
        <end position="153"/>
    </location>
</feature>
<dbReference type="InterPro" id="IPR045378">
    <property type="entry name" value="LNT_N"/>
</dbReference>
<keyword evidence="12" id="KW-1185">Reference proteome</keyword>
<dbReference type="GO" id="GO:0005886">
    <property type="term" value="C:plasma membrane"/>
    <property type="evidence" value="ECO:0007669"/>
    <property type="project" value="UniProtKB-SubCell"/>
</dbReference>
<dbReference type="GO" id="GO:0016410">
    <property type="term" value="F:N-acyltransferase activity"/>
    <property type="evidence" value="ECO:0007669"/>
    <property type="project" value="UniProtKB-UniRule"/>
</dbReference>
<evidence type="ECO:0000256" key="9">
    <source>
        <dbReference type="HAMAP-Rule" id="MF_01148"/>
    </source>
</evidence>
<dbReference type="EMBL" id="CABPST010000011">
    <property type="protein sequence ID" value="VVE89784.1"/>
    <property type="molecule type" value="Genomic_DNA"/>
</dbReference>
<dbReference type="NCBIfam" id="TIGR00546">
    <property type="entry name" value="lnt"/>
    <property type="match status" value="1"/>
</dbReference>
<keyword evidence="4 9" id="KW-0808">Transferase</keyword>
<dbReference type="UniPathway" id="UPA00666"/>
<feature type="transmembrane region" description="Helical" evidence="9">
    <location>
        <begin position="95"/>
        <end position="118"/>
    </location>
</feature>
<keyword evidence="8 9" id="KW-0012">Acyltransferase</keyword>
<evidence type="ECO:0000256" key="5">
    <source>
        <dbReference type="ARBA" id="ARBA00022692"/>
    </source>
</evidence>
<dbReference type="PROSITE" id="PS50263">
    <property type="entry name" value="CN_HYDROLASE"/>
    <property type="match status" value="1"/>
</dbReference>
<dbReference type="InterPro" id="IPR004563">
    <property type="entry name" value="Apolipo_AcylTrfase"/>
</dbReference>
<dbReference type="Gene3D" id="3.60.110.10">
    <property type="entry name" value="Carbon-nitrogen hydrolase"/>
    <property type="match status" value="1"/>
</dbReference>
<dbReference type="OrthoDB" id="9804277at2"/>
<dbReference type="GO" id="GO:0042158">
    <property type="term" value="P:lipoprotein biosynthetic process"/>
    <property type="evidence" value="ECO:0007669"/>
    <property type="project" value="UniProtKB-UniRule"/>
</dbReference>
<evidence type="ECO:0000313" key="12">
    <source>
        <dbReference type="Proteomes" id="UP000382040"/>
    </source>
</evidence>
<evidence type="ECO:0000256" key="1">
    <source>
        <dbReference type="ARBA" id="ARBA00004651"/>
    </source>
</evidence>
<evidence type="ECO:0000256" key="7">
    <source>
        <dbReference type="ARBA" id="ARBA00023136"/>
    </source>
</evidence>
<evidence type="ECO:0000256" key="6">
    <source>
        <dbReference type="ARBA" id="ARBA00022989"/>
    </source>
</evidence>
<accession>A0A5E5BVZ4</accession>
<evidence type="ECO:0000256" key="3">
    <source>
        <dbReference type="ARBA" id="ARBA00022475"/>
    </source>
</evidence>
<dbReference type="PANTHER" id="PTHR38686:SF1">
    <property type="entry name" value="APOLIPOPROTEIN N-ACYLTRANSFERASE"/>
    <property type="match status" value="1"/>
</dbReference>
<evidence type="ECO:0000259" key="10">
    <source>
        <dbReference type="PROSITE" id="PS50263"/>
    </source>
</evidence>
<dbReference type="EC" id="2.3.1.269" evidence="9"/>
<comment type="similarity">
    <text evidence="2 9">Belongs to the CN hydrolase family. Apolipoprotein N-acyltransferase subfamily.</text>
</comment>
<reference evidence="11 12" key="1">
    <citation type="submission" date="2019-08" db="EMBL/GenBank/DDBJ databases">
        <authorList>
            <person name="Peeters C."/>
        </authorList>
    </citation>
    <scope>NUCLEOTIDE SEQUENCE [LARGE SCALE GENOMIC DNA]</scope>
    <source>
        <strain evidence="11 12">LMG 20603</strain>
    </source>
</reference>
<dbReference type="CDD" id="cd07571">
    <property type="entry name" value="ALP_N-acyl_transferase"/>
    <property type="match status" value="1"/>
</dbReference>
<organism evidence="11 12">
    <name type="scientific">Pandoraea bronchicola</name>
    <dbReference type="NCBI Taxonomy" id="2508287"/>
    <lineage>
        <taxon>Bacteria</taxon>
        <taxon>Pseudomonadati</taxon>
        <taxon>Pseudomonadota</taxon>
        <taxon>Betaproteobacteria</taxon>
        <taxon>Burkholderiales</taxon>
        <taxon>Burkholderiaceae</taxon>
        <taxon>Pandoraea</taxon>
    </lineage>
</organism>
<evidence type="ECO:0000313" key="11">
    <source>
        <dbReference type="EMBL" id="VVE89784.1"/>
    </source>
</evidence>
<keyword evidence="11" id="KW-0449">Lipoprotein</keyword>
<dbReference type="SUPFAM" id="SSF56317">
    <property type="entry name" value="Carbon-nitrogen hydrolase"/>
    <property type="match status" value="1"/>
</dbReference>
<evidence type="ECO:0000256" key="8">
    <source>
        <dbReference type="ARBA" id="ARBA00023315"/>
    </source>
</evidence>
<sequence>MQEMTVHAPERRSWPAWRARALAGLAGIAQTLAFAPRDVWWLQLLAMAGLFALVERSVSRREALWLGGCFGVTSFVSGIWWLYISMHTYGGMPGIMAGAAVVLFSIYLALYPALATFATRWVGAAGPWRAFAFAGAWTLAEWLRGTVFTGFPWLSPGYAHVDGPLAGFAPLVGVYGIGGLAALAAAWLARAVLPVVATTRPMRPMRPTRRLAAVAGALALLGAGAGLARHEWTTPSGKPLTVRLLQGNIAQDMKFERAGIDRAMALYRDMIVAAPADLIITPETAFPVLLQGIPPEVAGPIREFADRTGSHVVLGAVGATLTDRGPTDLTNSLFGVTPRNQTLHRYDKHHLVPFGEFVPWGFRWFVDMMHIPLGDFLRGTATPGGFPVRDQRVALDICYEDLFGEEIAQALRHMPEPATVLANATNLAWFGDTIALDQHLQIARMRALETGRPMLRATNTGTTAIIDAQGHVQGRLPAMTTGALTGHVQPYSGLTPYVRFGNLPALVLALVALGLGVAMTRPSR</sequence>
<dbReference type="InterPro" id="IPR003010">
    <property type="entry name" value="C-N_Hydrolase"/>
</dbReference>
<feature type="transmembrane region" description="Helical" evidence="9">
    <location>
        <begin position="39"/>
        <end position="56"/>
    </location>
</feature>
<gene>
    <name evidence="9" type="primary">lnt</name>
    <name evidence="11" type="ORF">PBR20603_03757</name>
</gene>
<comment type="subcellular location">
    <subcellularLocation>
        <location evidence="1 9">Cell membrane</location>
        <topology evidence="1 9">Multi-pass membrane protein</topology>
    </subcellularLocation>
</comment>
<comment type="function">
    <text evidence="9">Catalyzes the phospholipid dependent N-acylation of the N-terminal cysteine of apolipoprotein, the last step in lipoprotein maturation.</text>
</comment>
<dbReference type="PANTHER" id="PTHR38686">
    <property type="entry name" value="APOLIPOPROTEIN N-ACYLTRANSFERASE"/>
    <property type="match status" value="1"/>
</dbReference>
<name>A0A5E5BVZ4_9BURK</name>
<dbReference type="Pfam" id="PF20154">
    <property type="entry name" value="LNT_N"/>
    <property type="match status" value="1"/>
</dbReference>
<keyword evidence="6 9" id="KW-1133">Transmembrane helix</keyword>
<feature type="transmembrane region" description="Helical" evidence="9">
    <location>
        <begin position="63"/>
        <end position="83"/>
    </location>
</feature>
<evidence type="ECO:0000256" key="2">
    <source>
        <dbReference type="ARBA" id="ARBA00010065"/>
    </source>
</evidence>
<comment type="catalytic activity">
    <reaction evidence="9">
        <text>N-terminal S-1,2-diacyl-sn-glyceryl-L-cysteinyl-[lipoprotein] + a glycerophospholipid = N-acyl-S-1,2-diacyl-sn-glyceryl-L-cysteinyl-[lipoprotein] + a 2-acyl-sn-glycero-3-phospholipid + H(+)</text>
        <dbReference type="Rhea" id="RHEA:48228"/>
        <dbReference type="Rhea" id="RHEA-COMP:14681"/>
        <dbReference type="Rhea" id="RHEA-COMP:14684"/>
        <dbReference type="ChEBI" id="CHEBI:15378"/>
        <dbReference type="ChEBI" id="CHEBI:136912"/>
        <dbReference type="ChEBI" id="CHEBI:140656"/>
        <dbReference type="ChEBI" id="CHEBI:140657"/>
        <dbReference type="ChEBI" id="CHEBI:140660"/>
        <dbReference type="EC" id="2.3.1.269"/>
    </reaction>
</comment>
<proteinExistence type="inferred from homology"/>
<keyword evidence="3 9" id="KW-1003">Cell membrane</keyword>
<feature type="transmembrane region" description="Helical" evidence="9">
    <location>
        <begin position="210"/>
        <end position="228"/>
    </location>
</feature>
<dbReference type="InterPro" id="IPR036526">
    <property type="entry name" value="C-N_Hydrolase_sf"/>
</dbReference>